<organism evidence="2 3">
    <name type="scientific">Lactuca virosa</name>
    <dbReference type="NCBI Taxonomy" id="75947"/>
    <lineage>
        <taxon>Eukaryota</taxon>
        <taxon>Viridiplantae</taxon>
        <taxon>Streptophyta</taxon>
        <taxon>Embryophyta</taxon>
        <taxon>Tracheophyta</taxon>
        <taxon>Spermatophyta</taxon>
        <taxon>Magnoliopsida</taxon>
        <taxon>eudicotyledons</taxon>
        <taxon>Gunneridae</taxon>
        <taxon>Pentapetalae</taxon>
        <taxon>asterids</taxon>
        <taxon>campanulids</taxon>
        <taxon>Asterales</taxon>
        <taxon>Asteraceae</taxon>
        <taxon>Cichorioideae</taxon>
        <taxon>Cichorieae</taxon>
        <taxon>Lactucinae</taxon>
        <taxon>Lactuca</taxon>
    </lineage>
</organism>
<dbReference type="Proteomes" id="UP001157418">
    <property type="component" value="Unassembled WGS sequence"/>
</dbReference>
<gene>
    <name evidence="2" type="ORF">LVIROSA_LOCUS22217</name>
</gene>
<feature type="compositionally biased region" description="Acidic residues" evidence="1">
    <location>
        <begin position="24"/>
        <end position="47"/>
    </location>
</feature>
<evidence type="ECO:0008006" key="4">
    <source>
        <dbReference type="Google" id="ProtNLM"/>
    </source>
</evidence>
<feature type="region of interest" description="Disordered" evidence="1">
    <location>
        <begin position="24"/>
        <end position="48"/>
    </location>
</feature>
<accession>A0AAU9NDY6</accession>
<protein>
    <recommendedName>
        <fullName evidence="4">DC1 domain-containing protein</fullName>
    </recommendedName>
</protein>
<reference evidence="2 3" key="1">
    <citation type="submission" date="2022-01" db="EMBL/GenBank/DDBJ databases">
        <authorList>
            <person name="Xiong W."/>
            <person name="Schranz E."/>
        </authorList>
    </citation>
    <scope>NUCLEOTIDE SEQUENCE [LARGE SCALE GENOMIC DNA]</scope>
</reference>
<proteinExistence type="predicted"/>
<comment type="caution">
    <text evidence="2">The sequence shown here is derived from an EMBL/GenBank/DDBJ whole genome shotgun (WGS) entry which is preliminary data.</text>
</comment>
<evidence type="ECO:0000256" key="1">
    <source>
        <dbReference type="SAM" id="MobiDB-lite"/>
    </source>
</evidence>
<evidence type="ECO:0000313" key="2">
    <source>
        <dbReference type="EMBL" id="CAH1435808.1"/>
    </source>
</evidence>
<dbReference type="AlphaFoldDB" id="A0AAU9NDY6"/>
<dbReference type="EMBL" id="CAKMRJ010004445">
    <property type="protein sequence ID" value="CAH1435808.1"/>
    <property type="molecule type" value="Genomic_DNA"/>
</dbReference>
<sequence length="212" mass="24384">MEVLKVYEHEHPLTLVNLQVHYEEEVEEEEEDGDDDDEEEEKEEEGGDTIIKDGFQGVTCGWCGEEISMYHKCYYKWIFFLCATCTNFTIHNDCAFLPEKLLIQEKTDEYVVGILVRIIGFTNAINVSTMPIWIAQHQEQSHSCPSSCLLALAEPTKIMKMLTILIFFISRSLMKHTAYQNTCSSNKMITRFRFRGFAITLLSMSGALDTPQ</sequence>
<evidence type="ECO:0000313" key="3">
    <source>
        <dbReference type="Proteomes" id="UP001157418"/>
    </source>
</evidence>
<keyword evidence="3" id="KW-1185">Reference proteome</keyword>
<name>A0AAU9NDY6_9ASTR</name>